<dbReference type="CDD" id="cd02440">
    <property type="entry name" value="AdoMet_MTases"/>
    <property type="match status" value="1"/>
</dbReference>
<gene>
    <name evidence="1" type="ORF">AUK40_04095</name>
</gene>
<name>A0A1J5IRR2_9BACT</name>
<dbReference type="InterPro" id="IPR029063">
    <property type="entry name" value="SAM-dependent_MTases_sf"/>
</dbReference>
<dbReference type="STRING" id="1817892.AUK40_04095"/>
<comment type="caution">
    <text evidence="1">The sequence shown here is derived from an EMBL/GenBank/DDBJ whole genome shotgun (WGS) entry which is preliminary data.</text>
</comment>
<dbReference type="Proteomes" id="UP000183245">
    <property type="component" value="Unassembled WGS sequence"/>
</dbReference>
<dbReference type="AlphaFoldDB" id="A0A1J5IRR2"/>
<reference evidence="1 2" key="1">
    <citation type="journal article" date="2016" name="Environ. Microbiol.">
        <title>Genomic resolution of a cold subsurface aquifer community provides metabolic insights for novel microbes adapted to high CO concentrations.</title>
        <authorList>
            <person name="Probst A.J."/>
            <person name="Castelle C.J."/>
            <person name="Singh A."/>
            <person name="Brown C.T."/>
            <person name="Anantharaman K."/>
            <person name="Sharon I."/>
            <person name="Hug L.A."/>
            <person name="Burstein D."/>
            <person name="Emerson J.B."/>
            <person name="Thomas B.C."/>
            <person name="Banfield J.F."/>
        </authorList>
    </citation>
    <scope>NUCLEOTIDE SEQUENCE [LARGE SCALE GENOMIC DNA]</scope>
    <source>
        <strain evidence="1">CG2_30_54_11</strain>
    </source>
</reference>
<dbReference type="PANTHER" id="PTHR43861">
    <property type="entry name" value="TRANS-ACONITATE 2-METHYLTRANSFERASE-RELATED"/>
    <property type="match status" value="1"/>
</dbReference>
<evidence type="ECO:0008006" key="3">
    <source>
        <dbReference type="Google" id="ProtNLM"/>
    </source>
</evidence>
<proteinExistence type="predicted"/>
<organism evidence="1 2">
    <name type="scientific">Candidatus Wirthbacteria bacterium CG2_30_54_11</name>
    <dbReference type="NCBI Taxonomy" id="1817892"/>
    <lineage>
        <taxon>Bacteria</taxon>
        <taxon>Candidatus Wirthbacteria</taxon>
    </lineage>
</organism>
<dbReference type="Pfam" id="PF13489">
    <property type="entry name" value="Methyltransf_23"/>
    <property type="match status" value="1"/>
</dbReference>
<accession>A0A1J5IRR2</accession>
<dbReference type="EMBL" id="MNZT01000070">
    <property type="protein sequence ID" value="OIP97082.1"/>
    <property type="molecule type" value="Genomic_DNA"/>
</dbReference>
<dbReference type="Gene3D" id="3.40.50.150">
    <property type="entry name" value="Vaccinia Virus protein VP39"/>
    <property type="match status" value="1"/>
</dbReference>
<evidence type="ECO:0000313" key="1">
    <source>
        <dbReference type="EMBL" id="OIP97082.1"/>
    </source>
</evidence>
<dbReference type="SUPFAM" id="SSF53335">
    <property type="entry name" value="S-adenosyl-L-methionine-dependent methyltransferases"/>
    <property type="match status" value="1"/>
</dbReference>
<evidence type="ECO:0000313" key="2">
    <source>
        <dbReference type="Proteomes" id="UP000183245"/>
    </source>
</evidence>
<sequence>MKPMIDITVEEILQRLDSYHISQQPLKDMTQMSAGPVGSLVDEIRQLQSFEELNSRYNVPPSHRPGVMKKVANLVLGKLLFAVRIFISGIVNSQEIFNQKTRKVLSLLDQKIDTNNSQSIVDVRGMKHDIEVVRKETRYVSKELEQLQITQSEFMERDSSPLNYLEFENRFRGQETTLYEDQKRYLPYLTGSTQVLDIGCGRGELLKLLRENGIGVKGIDIDRDMIEYCQKDGLDVELVDANTYLEKVKNSSLDGIIALQVVEHLHNKYLIEFIRLAYQKLKKGGCIILETPNPQNLGVFVNSFYLDLSHQKPVHPKTLGFILETEGFSSIETNYYSLAPSDTMLKHVPGGTAGSELLNQNVDKLNNVLFGYQDYAIIARK</sequence>
<protein>
    <recommendedName>
        <fullName evidence="3">Methyltransferase type 11 domain-containing protein</fullName>
    </recommendedName>
</protein>